<keyword evidence="2" id="KW-1185">Reference proteome</keyword>
<evidence type="ECO:0000313" key="2">
    <source>
        <dbReference type="Proteomes" id="UP000077755"/>
    </source>
</evidence>
<accession>A0A175YDH9</accession>
<name>A0A175YDH9_DAUCS</name>
<reference evidence="1" key="2">
    <citation type="submission" date="2022-03" db="EMBL/GenBank/DDBJ databases">
        <title>Draft title - Genomic analysis of global carrot germplasm unveils the trajectory of domestication and the origin of high carotenoid orange carrot.</title>
        <authorList>
            <person name="Iorizzo M."/>
            <person name="Ellison S."/>
            <person name="Senalik D."/>
            <person name="Macko-Podgorni A."/>
            <person name="Grzebelus D."/>
            <person name="Bostan H."/>
            <person name="Rolling W."/>
            <person name="Curaba J."/>
            <person name="Simon P."/>
        </authorList>
    </citation>
    <scope>NUCLEOTIDE SEQUENCE</scope>
    <source>
        <tissue evidence="1">Leaf</tissue>
    </source>
</reference>
<protein>
    <submittedName>
        <fullName evidence="1">Uncharacterized protein</fullName>
    </submittedName>
</protein>
<gene>
    <name evidence="1" type="ORF">DCAR_0933478</name>
</gene>
<evidence type="ECO:0000313" key="1">
    <source>
        <dbReference type="EMBL" id="WOH13964.1"/>
    </source>
</evidence>
<reference evidence="1" key="1">
    <citation type="journal article" date="2016" name="Nat. Genet.">
        <title>A high-quality carrot genome assembly provides new insights into carotenoid accumulation and asterid genome evolution.</title>
        <authorList>
            <person name="Iorizzo M."/>
            <person name="Ellison S."/>
            <person name="Senalik D."/>
            <person name="Zeng P."/>
            <person name="Satapoomin P."/>
            <person name="Huang J."/>
            <person name="Bowman M."/>
            <person name="Iovene M."/>
            <person name="Sanseverino W."/>
            <person name="Cavagnaro P."/>
            <person name="Yildiz M."/>
            <person name="Macko-Podgorni A."/>
            <person name="Moranska E."/>
            <person name="Grzebelus E."/>
            <person name="Grzebelus D."/>
            <person name="Ashrafi H."/>
            <person name="Zheng Z."/>
            <person name="Cheng S."/>
            <person name="Spooner D."/>
            <person name="Van Deynze A."/>
            <person name="Simon P."/>
        </authorList>
    </citation>
    <scope>NUCLEOTIDE SEQUENCE</scope>
    <source>
        <tissue evidence="1">Leaf</tissue>
    </source>
</reference>
<dbReference type="AlphaFoldDB" id="A0A175YDH9"/>
<dbReference type="Gramene" id="KZM81513">
    <property type="protein sequence ID" value="KZM81513"/>
    <property type="gene ID" value="DCAR_029126"/>
</dbReference>
<sequence length="76" mass="8561">MLNWIRPVKNVLNWSALFTISLLIGIWMKVVSTGLASFVSGDASNWKASWTIGMAIFTFSCYCLDECVKMKRAQLP</sequence>
<dbReference type="EMBL" id="CP093351">
    <property type="protein sequence ID" value="WOH13964.1"/>
    <property type="molecule type" value="Genomic_DNA"/>
</dbReference>
<organism evidence="1 2">
    <name type="scientific">Daucus carota subsp. sativus</name>
    <name type="common">Carrot</name>
    <dbReference type="NCBI Taxonomy" id="79200"/>
    <lineage>
        <taxon>Eukaryota</taxon>
        <taxon>Viridiplantae</taxon>
        <taxon>Streptophyta</taxon>
        <taxon>Embryophyta</taxon>
        <taxon>Tracheophyta</taxon>
        <taxon>Spermatophyta</taxon>
        <taxon>Magnoliopsida</taxon>
        <taxon>eudicotyledons</taxon>
        <taxon>Gunneridae</taxon>
        <taxon>Pentapetalae</taxon>
        <taxon>asterids</taxon>
        <taxon>campanulids</taxon>
        <taxon>Apiales</taxon>
        <taxon>Apiaceae</taxon>
        <taxon>Apioideae</taxon>
        <taxon>Scandiceae</taxon>
        <taxon>Daucinae</taxon>
        <taxon>Daucus</taxon>
        <taxon>Daucus sect. Daucus</taxon>
    </lineage>
</organism>
<dbReference type="Proteomes" id="UP000077755">
    <property type="component" value="Chromosome 9"/>
</dbReference>
<proteinExistence type="predicted"/>